<keyword evidence="2" id="KW-1185">Reference proteome</keyword>
<dbReference type="EMBL" id="RQHS01000019">
    <property type="protein sequence ID" value="TGM97289.1"/>
    <property type="molecule type" value="Genomic_DNA"/>
</dbReference>
<dbReference type="OrthoDB" id="246589at2"/>
<name>A0A4Z1AKZ7_9LEPT</name>
<reference evidence="1" key="1">
    <citation type="journal article" date="2019" name="PLoS Negl. Trop. Dis.">
        <title>Revisiting the worldwide diversity of Leptospira species in the environment.</title>
        <authorList>
            <person name="Vincent A.T."/>
            <person name="Schiettekatte O."/>
            <person name="Bourhy P."/>
            <person name="Veyrier F.J."/>
            <person name="Picardeau M."/>
        </authorList>
    </citation>
    <scope>NUCLEOTIDE SEQUENCE [LARGE SCALE GENOMIC DNA]</scope>
    <source>
        <strain evidence="1">201601113</strain>
    </source>
</reference>
<evidence type="ECO:0000313" key="2">
    <source>
        <dbReference type="Proteomes" id="UP000297241"/>
    </source>
</evidence>
<dbReference type="AlphaFoldDB" id="A0A4Z1AKZ7"/>
<protein>
    <submittedName>
        <fullName evidence="1">Uncharacterized protein</fullName>
    </submittedName>
</protein>
<evidence type="ECO:0000313" key="1">
    <source>
        <dbReference type="EMBL" id="TGM97289.1"/>
    </source>
</evidence>
<accession>A0A4Z1AKZ7</accession>
<dbReference type="Proteomes" id="UP000297241">
    <property type="component" value="Unassembled WGS sequence"/>
</dbReference>
<gene>
    <name evidence="1" type="ORF">EHR06_14150</name>
</gene>
<proteinExistence type="predicted"/>
<organism evidence="1 2">
    <name type="scientific">Leptospira dzoumogneensis</name>
    <dbReference type="NCBI Taxonomy" id="2484904"/>
    <lineage>
        <taxon>Bacteria</taxon>
        <taxon>Pseudomonadati</taxon>
        <taxon>Spirochaetota</taxon>
        <taxon>Spirochaetia</taxon>
        <taxon>Leptospirales</taxon>
        <taxon>Leptospiraceae</taxon>
        <taxon>Leptospira</taxon>
    </lineage>
</organism>
<sequence>MNSESNPKLQSILKRIKEDGFDFLSIYQQYLTESQVSIRSFLKSFRLRMSKQVKGKKKIYLDTKYWIRLREVFMGVAHNAEDKQIFEIINRLVNDKKIIIPLSSALYAELFLQKDLSTRKATAKLMDMFSGGIGIDYDYDLFTNEIIYLFTKYTHKELHVERDDFCWVSIGQIIGQSYLSNTILEKNQELAFQKALIDMQSHLKMIDLLDLLEEREHDSYNSDKERLASKLNSDEESLNHSKDDFKKIFMDEISGMVSLSEPFVIKAMSIIFEEVYGSLPEKEEPESVAGMMNMIYNMFKYEKINDEMPAYRILAGLNANVRCGLNKIKFEANDFDDFRHAALSLPYYDYFFTENNLSHLLNHKPTNYATLFNTIVKSKSKDVLEELKALLYI</sequence>
<comment type="caution">
    <text evidence="1">The sequence shown here is derived from an EMBL/GenBank/DDBJ whole genome shotgun (WGS) entry which is preliminary data.</text>
</comment>
<dbReference type="RefSeq" id="WP_135757596.1">
    <property type="nucleotide sequence ID" value="NZ_RQHS01000019.1"/>
</dbReference>